<organism evidence="1 2">
    <name type="scientific">Candidatus Yanofskybacteria bacterium RIFCSPLOWO2_01_FULL_43_22</name>
    <dbReference type="NCBI Taxonomy" id="1802695"/>
    <lineage>
        <taxon>Bacteria</taxon>
        <taxon>Candidatus Yanofskyibacteriota</taxon>
    </lineage>
</organism>
<name>A0A1F8GD24_9BACT</name>
<dbReference type="SUPFAM" id="SSF50118">
    <property type="entry name" value="Cell growth inhibitor/plasmid maintenance toxic component"/>
    <property type="match status" value="1"/>
</dbReference>
<dbReference type="Proteomes" id="UP000178911">
    <property type="component" value="Unassembled WGS sequence"/>
</dbReference>
<evidence type="ECO:0000313" key="2">
    <source>
        <dbReference type="Proteomes" id="UP000178911"/>
    </source>
</evidence>
<dbReference type="EMBL" id="MGKJ01000020">
    <property type="protein sequence ID" value="OGN23267.1"/>
    <property type="molecule type" value="Genomic_DNA"/>
</dbReference>
<reference evidence="1 2" key="1">
    <citation type="journal article" date="2016" name="Nat. Commun.">
        <title>Thousands of microbial genomes shed light on interconnected biogeochemical processes in an aquifer system.</title>
        <authorList>
            <person name="Anantharaman K."/>
            <person name="Brown C.T."/>
            <person name="Hug L.A."/>
            <person name="Sharon I."/>
            <person name="Castelle C.J."/>
            <person name="Probst A.J."/>
            <person name="Thomas B.C."/>
            <person name="Singh A."/>
            <person name="Wilkins M.J."/>
            <person name="Karaoz U."/>
            <person name="Brodie E.L."/>
            <person name="Williams K.H."/>
            <person name="Hubbard S.S."/>
            <person name="Banfield J.F."/>
        </authorList>
    </citation>
    <scope>NUCLEOTIDE SEQUENCE [LARGE SCALE GENOMIC DNA]</scope>
</reference>
<comment type="caution">
    <text evidence="1">The sequence shown here is derived from an EMBL/GenBank/DDBJ whole genome shotgun (WGS) entry which is preliminary data.</text>
</comment>
<evidence type="ECO:0000313" key="1">
    <source>
        <dbReference type="EMBL" id="OGN23267.1"/>
    </source>
</evidence>
<dbReference type="AlphaFoldDB" id="A0A1F8GD24"/>
<evidence type="ECO:0008006" key="3">
    <source>
        <dbReference type="Google" id="ProtNLM"/>
    </source>
</evidence>
<dbReference type="Gene3D" id="2.30.30.110">
    <property type="match status" value="1"/>
</dbReference>
<dbReference type="InterPro" id="IPR003477">
    <property type="entry name" value="PemK-like"/>
</dbReference>
<accession>A0A1F8GD24</accession>
<dbReference type="Pfam" id="PF02452">
    <property type="entry name" value="PemK_toxin"/>
    <property type="match status" value="1"/>
</dbReference>
<sequence>MNKDFNKWHDKKANLHDRGSRVFFHEREVWWCSLGLNIGFEQDGKGFNFARPVLVFKKFNNETFWAIPLTTKVKTGKYWFPVNLEDGVKRTAVLSQLRLADAKRLYQKIGVLDEGQYQKLTEAFIKLCRVK</sequence>
<dbReference type="STRING" id="1802695.A3A13_04050"/>
<protein>
    <recommendedName>
        <fullName evidence="3">Toxin-antitoxin system protein</fullName>
    </recommendedName>
</protein>
<gene>
    <name evidence="1" type="ORF">A3A13_04050</name>
</gene>
<dbReference type="GO" id="GO:0003677">
    <property type="term" value="F:DNA binding"/>
    <property type="evidence" value="ECO:0007669"/>
    <property type="project" value="InterPro"/>
</dbReference>
<dbReference type="InterPro" id="IPR011067">
    <property type="entry name" value="Plasmid_toxin/cell-grow_inhib"/>
</dbReference>
<proteinExistence type="predicted"/>